<dbReference type="GeneID" id="100757808"/>
<feature type="compositionally biased region" description="Polar residues" evidence="2">
    <location>
        <begin position="841"/>
        <end position="850"/>
    </location>
</feature>
<feature type="compositionally biased region" description="Basic and acidic residues" evidence="2">
    <location>
        <begin position="640"/>
        <end position="650"/>
    </location>
</feature>
<dbReference type="PANTHER" id="PTHR24176:SF14">
    <property type="entry name" value="ANKYRIN REPEAT DOMAIN-CONTAINING PROTEIN 31"/>
    <property type="match status" value="1"/>
</dbReference>
<dbReference type="OrthoDB" id="2384350at2759"/>
<dbReference type="InterPro" id="IPR002110">
    <property type="entry name" value="Ankyrin_rpt"/>
</dbReference>
<feature type="region of interest" description="Disordered" evidence="2">
    <location>
        <begin position="1642"/>
        <end position="1677"/>
    </location>
</feature>
<dbReference type="InterPro" id="IPR040843">
    <property type="entry name" value="RAMA"/>
</dbReference>
<feature type="region of interest" description="Disordered" evidence="2">
    <location>
        <begin position="1473"/>
        <end position="1517"/>
    </location>
</feature>
<dbReference type="InterPro" id="IPR036770">
    <property type="entry name" value="Ankyrin_rpt-contain_sf"/>
</dbReference>
<dbReference type="KEGG" id="cge:100757808"/>
<dbReference type="PROSITE" id="PS50297">
    <property type="entry name" value="ANK_REP_REGION"/>
    <property type="match status" value="5"/>
</dbReference>
<feature type="repeat" description="ANK" evidence="1">
    <location>
        <begin position="1255"/>
        <end position="1287"/>
    </location>
</feature>
<evidence type="ECO:0000259" key="3">
    <source>
        <dbReference type="Pfam" id="PF18755"/>
    </source>
</evidence>
<dbReference type="InterPro" id="IPR042334">
    <property type="entry name" value="ANKRD31"/>
</dbReference>
<dbReference type="PANTHER" id="PTHR24176">
    <property type="entry name" value="ANKYRIN REPEAT DOMAIN-CONTAINING PROTEIN 31-RELATED"/>
    <property type="match status" value="1"/>
</dbReference>
<feature type="repeat" description="ANK" evidence="1">
    <location>
        <begin position="1222"/>
        <end position="1254"/>
    </location>
</feature>
<dbReference type="Pfam" id="PF18755">
    <property type="entry name" value="RAMA"/>
    <property type="match status" value="1"/>
</dbReference>
<protein>
    <submittedName>
        <fullName evidence="5">Ankyrin repeat domain-containing protein 31 isoform X2</fullName>
    </submittedName>
</protein>
<feature type="region of interest" description="Disordered" evidence="2">
    <location>
        <begin position="1037"/>
        <end position="1191"/>
    </location>
</feature>
<feature type="region of interest" description="Disordered" evidence="2">
    <location>
        <begin position="840"/>
        <end position="865"/>
    </location>
</feature>
<name>A0A9J7GMX9_CRIGR</name>
<reference evidence="4" key="2">
    <citation type="journal article" date="2020" name="Biotechnol. Bioeng.">
        <title>Chromosome-scale scaffolds for the Chinese hamster reference genome assembly to facilitate the study of the CHO epigenome.</title>
        <authorList>
            <person name="Hilliard W."/>
            <person name="MacDonald M."/>
            <person name="Lee K.H."/>
        </authorList>
    </citation>
    <scope>NUCLEOTIDE SEQUENCE [LARGE SCALE GENOMIC DNA]</scope>
    <source>
        <strain evidence="4">17A/GY</strain>
    </source>
</reference>
<dbReference type="CTD" id="256006"/>
<dbReference type="Pfam" id="PF12796">
    <property type="entry name" value="Ank_2"/>
    <property type="match status" value="2"/>
</dbReference>
<feature type="compositionally biased region" description="Polar residues" evidence="2">
    <location>
        <begin position="1711"/>
        <end position="1720"/>
    </location>
</feature>
<feature type="region of interest" description="Disordered" evidence="2">
    <location>
        <begin position="1826"/>
        <end position="1847"/>
    </location>
</feature>
<dbReference type="SMART" id="SM00248">
    <property type="entry name" value="ANK"/>
    <property type="match status" value="5"/>
</dbReference>
<feature type="compositionally biased region" description="Basic and acidic residues" evidence="2">
    <location>
        <begin position="1285"/>
        <end position="1297"/>
    </location>
</feature>
<feature type="repeat" description="ANK" evidence="1">
    <location>
        <begin position="1189"/>
        <end position="1221"/>
    </location>
</feature>
<gene>
    <name evidence="5" type="primary">Ankrd31</name>
</gene>
<organism evidence="4 5">
    <name type="scientific">Cricetulus griseus</name>
    <name type="common">Chinese hamster</name>
    <name type="synonym">Cricetulus barabensis griseus</name>
    <dbReference type="NCBI Taxonomy" id="10029"/>
    <lineage>
        <taxon>Eukaryota</taxon>
        <taxon>Metazoa</taxon>
        <taxon>Chordata</taxon>
        <taxon>Craniata</taxon>
        <taxon>Vertebrata</taxon>
        <taxon>Euteleostomi</taxon>
        <taxon>Mammalia</taxon>
        <taxon>Eutheria</taxon>
        <taxon>Euarchontoglires</taxon>
        <taxon>Glires</taxon>
        <taxon>Rodentia</taxon>
        <taxon>Myomorpha</taxon>
        <taxon>Muroidea</taxon>
        <taxon>Cricetidae</taxon>
        <taxon>Cricetinae</taxon>
        <taxon>Cricetulus</taxon>
    </lineage>
</organism>
<feature type="compositionally biased region" description="Basic residues" evidence="2">
    <location>
        <begin position="1722"/>
        <end position="1734"/>
    </location>
</feature>
<feature type="region of interest" description="Disordered" evidence="2">
    <location>
        <begin position="631"/>
        <end position="650"/>
    </location>
</feature>
<feature type="domain" description="RAMA" evidence="3">
    <location>
        <begin position="1721"/>
        <end position="1821"/>
    </location>
</feature>
<dbReference type="RefSeq" id="XP_035294669.1">
    <property type="nucleotide sequence ID" value="XM_035438778.1"/>
</dbReference>
<dbReference type="PRINTS" id="PR01415">
    <property type="entry name" value="ANKYRIN"/>
</dbReference>
<feature type="region of interest" description="Disordered" evidence="2">
    <location>
        <begin position="673"/>
        <end position="731"/>
    </location>
</feature>
<feature type="compositionally biased region" description="Polar residues" evidence="2">
    <location>
        <begin position="1642"/>
        <end position="1652"/>
    </location>
</feature>
<sequence>MERSAQALDYDSDETVIEGSVTENELEDEELPWRRLLLNRDTSLKSEFCFHSGVNGMWKGNIPSPVIQLGLKLGKDSEEQKDKNEVIPTLSEDGVLQDFQDEATQNQILLQTRKEFPAFSVLFPHPEVLWSHQKTRGPEVENCENLPCPEKELSENTDSPEISLLSGTSLVASDLVTLKEKSLAEPVKTLAVPNTFSETGTKDEESSLETFVSSLERLLESPEGTQEETLLEIVNNLNPQELMNPLSDSLSSVSIPLNALPACYRDVLENMKDNDALPAELLAAINTLPGGDVGPGPVGPICQGQEKSSSVSDGNGCLEVQPTMSQIDEDCTQITQTIEDPKPFRFQIMTHENDTSYEQLNNQGNSEPMENTSVQETPHVLRRSSRLRLKKLKESRAVAHTDIMLKIPEKILSKPLSYEDQTNSIFATENFSKQKNIHSSRFNSEQIQKNEQLKIKNGETYFEYFFISFANQINIIMESSLYKAFQLHEVPFINCCIKMSNKKCLSCIIGWTALHEASVGGFYQTVSELLKGGADVNVKGKYQITPLHDAVMNGHYKVAELLLLNGADPLFRSDHGTCALDEAKDSFMENLLKKYIPKHKKCHLSDQRKSTDPSYAEDIFQYKKPKLSSNNHTDFICDENSNRQEPGHVETNKEINNLLVNKEYVHEFHQKNSNTKEFGNSKPRQSAVNQTDSAGLQRNNAHSVNNSRTDVSKSKGPRNTQNKKTQVDDRDCNLSQGVAVSSFGRMNKLVTLQQHTVQTLDDLPKESCELSIPIPTSLKNGSGNSDEACLVSKKANTHILDLSVSQEMQFLELGSIDQTKAASFSELPLYEEIKLPHVTADQPNTNQEQCNSPRNPPENNRSEKGKNLNEWEDSFLSFIKGHFADSDSDGHTSVKSVASQKECMGHCHNEASTAEGEEMDSLQVLSSENYFSQETEQKAGSLTTYPQEEAVNYCDSNKSLIYEQHFPNYNCIHGIAFDHSYANTEYNWMPCTRPPSTQKVTQVTGQVELLKAFQNNAHREPTPLVNQADTFNVEKKQDTERNYTVKGQKPSPSNSSLHTVVHSQVIEIPTDEKRTQDLPGSKPVNNTDFHSIDNVNKELASSSPQLNEGEEKEIAHKSDEGLTDNTSRAERTVRNCKEKGENVDSETHMPSDTQEHRKDQYYFRKRKGSLEAPCSQDASTTGIKKRNAKGESQLHVASREGNLPLVKVLIQSGAVVNLKDNAGWTPLHEASSEGFGDVITELLEAGAHVNCESMDGTLPLHAAAAGSHLKAAEILLEHGANPNQKDQKQKTALEEADDEKMKELLKSYGAVETSNGNEISSAVTVKRPAIQPKRYKSHSCDDEKTIDPPSPLHKVKSSESLPAHQTISAILQDIEEKQEKLLKFEIGNSEDAEQYIGRMLEIKEVMDNILAQQKTERDDLAKKYRVSMESFKHGALREQLANLATRQKSLLVVAKKQKKIRLRIQNYKNTKPFSGFSLRKPPSSSDVSSEKKNQESSSLENSVHPQSSSLSPVSLTSISPVDRSMEEIPLSVEIQKDSQKSNICLDAKAMRKEGFSGNEMNSKENVQGCALDGLLKSRHSDGTEKIKLSSQPVAFIPQGGNSQAESSFTETIVKGYRLDSSPAVTGTVNIPEDKRVFSQNDACLPTVPQNQELPRYPKRSNKKTASQPPSEEASEPLAHQITTVLDTDTVQTKPCPKKTASVVAHANGLQISPSSGSSYQHSVKKPSHHSPVSKKKNVQLKDLILLGRINPGNDILEFKTQETTHKASILLSGKLKVENGKIYQNPVSWLKDLLGGGNCVTWNYAWSKVTYLGTELLKYVSEVPVPPEPHSTPQQQQPCLPGTPRKSMQSIPPYLQIKEILLISDQEFLPRHVMEQHWKFYVTCKKPPF</sequence>
<dbReference type="PROSITE" id="PS50088">
    <property type="entry name" value="ANK_REPEAT"/>
    <property type="match status" value="5"/>
</dbReference>
<dbReference type="SUPFAM" id="SSF48403">
    <property type="entry name" value="Ankyrin repeat"/>
    <property type="match status" value="2"/>
</dbReference>
<evidence type="ECO:0000313" key="5">
    <source>
        <dbReference type="RefSeq" id="XP_035294669.1"/>
    </source>
</evidence>
<keyword evidence="4" id="KW-1185">Reference proteome</keyword>
<feature type="repeat" description="ANK" evidence="1">
    <location>
        <begin position="509"/>
        <end position="541"/>
    </location>
</feature>
<dbReference type="Gene3D" id="1.25.40.20">
    <property type="entry name" value="Ankyrin repeat-containing domain"/>
    <property type="match status" value="3"/>
</dbReference>
<feature type="repeat" description="ANK" evidence="1">
    <location>
        <begin position="542"/>
        <end position="574"/>
    </location>
</feature>
<feature type="region of interest" description="Disordered" evidence="2">
    <location>
        <begin position="1711"/>
        <end position="1734"/>
    </location>
</feature>
<reference evidence="5" key="3">
    <citation type="submission" date="2025-08" db="UniProtKB">
        <authorList>
            <consortium name="RefSeq"/>
        </authorList>
    </citation>
    <scope>IDENTIFICATION</scope>
    <source>
        <strain evidence="5">17A/GY</strain>
        <tissue evidence="5">Liver</tissue>
    </source>
</reference>
<feature type="compositionally biased region" description="Polar residues" evidence="2">
    <location>
        <begin position="1050"/>
        <end position="1062"/>
    </location>
</feature>
<feature type="compositionally biased region" description="Low complexity" evidence="2">
    <location>
        <begin position="1502"/>
        <end position="1517"/>
    </location>
</feature>
<evidence type="ECO:0000256" key="2">
    <source>
        <dbReference type="SAM" id="MobiDB-lite"/>
    </source>
</evidence>
<evidence type="ECO:0000256" key="1">
    <source>
        <dbReference type="PROSITE-ProRule" id="PRU00023"/>
    </source>
</evidence>
<proteinExistence type="predicted"/>
<feature type="compositionally biased region" description="Polar residues" evidence="2">
    <location>
        <begin position="673"/>
        <end position="709"/>
    </location>
</feature>
<accession>A0A9J7GMX9</accession>
<keyword evidence="1" id="KW-0040">ANK repeat</keyword>
<evidence type="ECO:0000313" key="4">
    <source>
        <dbReference type="Proteomes" id="UP001108280"/>
    </source>
</evidence>
<dbReference type="Proteomes" id="UP001108280">
    <property type="component" value="Chromosome 2"/>
</dbReference>
<feature type="compositionally biased region" description="Basic and acidic residues" evidence="2">
    <location>
        <begin position="1127"/>
        <end position="1162"/>
    </location>
</feature>
<feature type="region of interest" description="Disordered" evidence="2">
    <location>
        <begin position="1277"/>
        <end position="1297"/>
    </location>
</feature>
<reference evidence="4" key="1">
    <citation type="journal article" date="2018" name="Biotechnol. Bioeng.">
        <title>A reference genome of the Chinese hamster based on a hybrid assembly strategy.</title>
        <authorList>
            <person name="Rupp O."/>
            <person name="MacDonald M.L."/>
            <person name="Li S."/>
            <person name="Dhiman H."/>
            <person name="Polson S."/>
            <person name="Griep S."/>
            <person name="Heffner K."/>
            <person name="Hernandez I."/>
            <person name="Brinkrolf K."/>
            <person name="Jadhav V."/>
            <person name="Samoudi M."/>
            <person name="Hao H."/>
            <person name="Kingham B."/>
            <person name="Goesmann A."/>
            <person name="Betenbaugh M.J."/>
            <person name="Lewis N.E."/>
            <person name="Borth N."/>
            <person name="Lee K.H."/>
        </authorList>
    </citation>
    <scope>NUCLEOTIDE SEQUENCE [LARGE SCALE GENOMIC DNA]</scope>
    <source>
        <strain evidence="4">17A/GY</strain>
    </source>
</reference>